<keyword evidence="1" id="KW-0812">Transmembrane</keyword>
<comment type="caution">
    <text evidence="2">The sequence shown here is derived from an EMBL/GenBank/DDBJ whole genome shotgun (WGS) entry which is preliminary data.</text>
</comment>
<keyword evidence="1" id="KW-0472">Membrane</keyword>
<name>A0A1G2L7H3_9BACT</name>
<dbReference type="Proteomes" id="UP000177982">
    <property type="component" value="Unassembled WGS sequence"/>
</dbReference>
<feature type="transmembrane region" description="Helical" evidence="1">
    <location>
        <begin position="46"/>
        <end position="62"/>
    </location>
</feature>
<evidence type="ECO:0000313" key="2">
    <source>
        <dbReference type="EMBL" id="OHA06689.1"/>
    </source>
</evidence>
<feature type="transmembrane region" description="Helical" evidence="1">
    <location>
        <begin position="20"/>
        <end position="40"/>
    </location>
</feature>
<dbReference type="EMBL" id="MHQO01000025">
    <property type="protein sequence ID" value="OHA06689.1"/>
    <property type="molecule type" value="Genomic_DNA"/>
</dbReference>
<feature type="transmembrane region" description="Helical" evidence="1">
    <location>
        <begin position="74"/>
        <end position="95"/>
    </location>
</feature>
<feature type="transmembrane region" description="Helical" evidence="1">
    <location>
        <begin position="101"/>
        <end position="122"/>
    </location>
</feature>
<evidence type="ECO:0000256" key="1">
    <source>
        <dbReference type="SAM" id="Phobius"/>
    </source>
</evidence>
<protein>
    <submittedName>
        <fullName evidence="2">Uncharacterized protein</fullName>
    </submittedName>
</protein>
<reference evidence="2 3" key="1">
    <citation type="journal article" date="2016" name="Nat. Commun.">
        <title>Thousands of microbial genomes shed light on interconnected biogeochemical processes in an aquifer system.</title>
        <authorList>
            <person name="Anantharaman K."/>
            <person name="Brown C.T."/>
            <person name="Hug L.A."/>
            <person name="Sharon I."/>
            <person name="Castelle C.J."/>
            <person name="Probst A.J."/>
            <person name="Thomas B.C."/>
            <person name="Singh A."/>
            <person name="Wilkins M.J."/>
            <person name="Karaoz U."/>
            <person name="Brodie E.L."/>
            <person name="Williams K.H."/>
            <person name="Hubbard S.S."/>
            <person name="Banfield J.F."/>
        </authorList>
    </citation>
    <scope>NUCLEOTIDE SEQUENCE [LARGE SCALE GENOMIC DNA]</scope>
</reference>
<organism evidence="2 3">
    <name type="scientific">Candidatus Sungbacteria bacterium RIFCSPLOWO2_01_FULL_47_10</name>
    <dbReference type="NCBI Taxonomy" id="1802276"/>
    <lineage>
        <taxon>Bacteria</taxon>
        <taxon>Candidatus Sungiibacteriota</taxon>
    </lineage>
</organism>
<keyword evidence="1" id="KW-1133">Transmembrane helix</keyword>
<dbReference type="AlphaFoldDB" id="A0A1G2L7H3"/>
<accession>A0A1G2L7H3</accession>
<sequence length="126" mass="13615">MTTEKTVPVSADNPYYPFTARVVLAVLSLAIAAASIVVGFQIKNMTAGMILGTWGLAYMYYLQFRERRGPRKMLSISLAVSFALLFFAIGVSGIVVGMITAYGAVLFTMLAMSFVGVIVLSFKKAL</sequence>
<gene>
    <name evidence="2" type="ORF">A2934_05680</name>
</gene>
<proteinExistence type="predicted"/>
<evidence type="ECO:0000313" key="3">
    <source>
        <dbReference type="Proteomes" id="UP000177982"/>
    </source>
</evidence>